<evidence type="ECO:0000256" key="2">
    <source>
        <dbReference type="ARBA" id="ARBA00013194"/>
    </source>
</evidence>
<accession>A0ABS3WIK3</accession>
<dbReference type="Gene3D" id="3.10.50.40">
    <property type="match status" value="1"/>
</dbReference>
<feature type="region of interest" description="Disordered" evidence="6">
    <location>
        <begin position="1"/>
        <end position="107"/>
    </location>
</feature>
<proteinExistence type="predicted"/>
<protein>
    <recommendedName>
        <fullName evidence="2">peptidylprolyl isomerase</fullName>
        <ecNumber evidence="2">5.2.1.8</ecNumber>
    </recommendedName>
</protein>
<keyword evidence="3" id="KW-0732">Signal</keyword>
<dbReference type="InterPro" id="IPR000297">
    <property type="entry name" value="PPIase_PpiC"/>
</dbReference>
<keyword evidence="7" id="KW-0472">Membrane</keyword>
<comment type="caution">
    <text evidence="9">The sequence shown here is derived from an EMBL/GenBank/DDBJ whole genome shotgun (WGS) entry which is preliminary data.</text>
</comment>
<keyword evidence="5 9" id="KW-0413">Isomerase</keyword>
<evidence type="ECO:0000256" key="6">
    <source>
        <dbReference type="SAM" id="MobiDB-lite"/>
    </source>
</evidence>
<sequence length="461" mass="47378">MRNAALKPNAPPAPNASKPSQTPGASKPSQAPGAPKPSQPAKALEASKAPHASTKASRATNTSRASMAPTAAGLPNAASEPKAPGASKAPTALPAPASRPSGRGLSASRLRRPAVLAVAAALALALAVAAVLLPRHGQGGDPLRAAATVDGAPIAAAELAQAMAAQKAKTAAYYRTTYGAEDGPGFWTTPLGGETPLAKLKRDALAETVRLKAQQLLAVREGLTDDVSYGAFLKRLKAENARRAKAGADGPGVYGPAQYTEAAYYNLQNSDLLGALKEKLEGGMAWTDERLRAYYGAHAAEFADQAAVQADVVAVSFAPGASLSEREAEEAARAIAAKLDRGLTAAEAASGYADAAKVTAFALDAKTARTAALQTPRLASGVQELRPGERTAVLRENGAYVVGVVTKRTPGAAHPFGDVRDGIRARLADEAYAALVDEAVKDVKVVVRHDVYDRLAVDAQR</sequence>
<dbReference type="RefSeq" id="WP_208850720.1">
    <property type="nucleotide sequence ID" value="NZ_JAGGDJ010000048.1"/>
</dbReference>
<evidence type="ECO:0000259" key="8">
    <source>
        <dbReference type="Pfam" id="PF13145"/>
    </source>
</evidence>
<comment type="catalytic activity">
    <reaction evidence="1">
        <text>[protein]-peptidylproline (omega=180) = [protein]-peptidylproline (omega=0)</text>
        <dbReference type="Rhea" id="RHEA:16237"/>
        <dbReference type="Rhea" id="RHEA-COMP:10747"/>
        <dbReference type="Rhea" id="RHEA-COMP:10748"/>
        <dbReference type="ChEBI" id="CHEBI:83833"/>
        <dbReference type="ChEBI" id="CHEBI:83834"/>
        <dbReference type="EC" id="5.2.1.8"/>
    </reaction>
</comment>
<evidence type="ECO:0000313" key="10">
    <source>
        <dbReference type="Proteomes" id="UP000670947"/>
    </source>
</evidence>
<dbReference type="PANTHER" id="PTHR47245:SF1">
    <property type="entry name" value="FOLDASE PROTEIN PRSA"/>
    <property type="match status" value="1"/>
</dbReference>
<dbReference type="PANTHER" id="PTHR47245">
    <property type="entry name" value="PEPTIDYLPROLYL ISOMERASE"/>
    <property type="match status" value="1"/>
</dbReference>
<dbReference type="EMBL" id="JAGGDJ010000048">
    <property type="protein sequence ID" value="MBO7748125.1"/>
    <property type="molecule type" value="Genomic_DNA"/>
</dbReference>
<dbReference type="InterPro" id="IPR050245">
    <property type="entry name" value="PrsA_foldase"/>
</dbReference>
<keyword evidence="10" id="KW-1185">Reference proteome</keyword>
<evidence type="ECO:0000256" key="4">
    <source>
        <dbReference type="ARBA" id="ARBA00023110"/>
    </source>
</evidence>
<dbReference type="InterPro" id="IPR046357">
    <property type="entry name" value="PPIase_dom_sf"/>
</dbReference>
<organism evidence="9 10">
    <name type="scientific">Paenibacillus artemisiicola</name>
    <dbReference type="NCBI Taxonomy" id="1172618"/>
    <lineage>
        <taxon>Bacteria</taxon>
        <taxon>Bacillati</taxon>
        <taxon>Bacillota</taxon>
        <taxon>Bacilli</taxon>
        <taxon>Bacillales</taxon>
        <taxon>Paenibacillaceae</taxon>
        <taxon>Paenibacillus</taxon>
    </lineage>
</organism>
<reference evidence="9 10" key="1">
    <citation type="submission" date="2021-03" db="EMBL/GenBank/DDBJ databases">
        <title>Paenibacillus artemisicola MWE-103 whole genome sequence.</title>
        <authorList>
            <person name="Ham Y.J."/>
        </authorList>
    </citation>
    <scope>NUCLEOTIDE SEQUENCE [LARGE SCALE GENOMIC DNA]</scope>
    <source>
        <strain evidence="9 10">MWE-103</strain>
    </source>
</reference>
<dbReference type="EC" id="5.2.1.8" evidence="2"/>
<gene>
    <name evidence="9" type="ORF">I8J29_28430</name>
</gene>
<dbReference type="Pfam" id="PF13145">
    <property type="entry name" value="Rotamase_2"/>
    <property type="match status" value="1"/>
</dbReference>
<keyword evidence="7" id="KW-1133">Transmembrane helix</keyword>
<evidence type="ECO:0000256" key="1">
    <source>
        <dbReference type="ARBA" id="ARBA00000971"/>
    </source>
</evidence>
<name>A0ABS3WIK3_9BACL</name>
<evidence type="ECO:0000256" key="5">
    <source>
        <dbReference type="ARBA" id="ARBA00023235"/>
    </source>
</evidence>
<feature type="transmembrane region" description="Helical" evidence="7">
    <location>
        <begin position="113"/>
        <end position="133"/>
    </location>
</feature>
<feature type="domain" description="PpiC" evidence="8">
    <location>
        <begin position="287"/>
        <end position="421"/>
    </location>
</feature>
<evidence type="ECO:0000256" key="7">
    <source>
        <dbReference type="SAM" id="Phobius"/>
    </source>
</evidence>
<evidence type="ECO:0000313" key="9">
    <source>
        <dbReference type="EMBL" id="MBO7748125.1"/>
    </source>
</evidence>
<keyword evidence="4" id="KW-0697">Rotamase</keyword>
<keyword evidence="7" id="KW-0812">Transmembrane</keyword>
<feature type="compositionally biased region" description="Polar residues" evidence="6">
    <location>
        <begin position="54"/>
        <end position="65"/>
    </location>
</feature>
<dbReference type="Proteomes" id="UP000670947">
    <property type="component" value="Unassembled WGS sequence"/>
</dbReference>
<dbReference type="GO" id="GO:0016853">
    <property type="term" value="F:isomerase activity"/>
    <property type="evidence" value="ECO:0007669"/>
    <property type="project" value="UniProtKB-KW"/>
</dbReference>
<dbReference type="Gene3D" id="1.10.4030.10">
    <property type="entry name" value="Porin chaperone SurA, peptide-binding domain"/>
    <property type="match status" value="1"/>
</dbReference>
<feature type="compositionally biased region" description="Low complexity" evidence="6">
    <location>
        <begin position="98"/>
        <end position="107"/>
    </location>
</feature>
<evidence type="ECO:0000256" key="3">
    <source>
        <dbReference type="ARBA" id="ARBA00022729"/>
    </source>
</evidence>